<organism evidence="3 4">
    <name type="scientific">Colletotrichum zoysiae</name>
    <dbReference type="NCBI Taxonomy" id="1216348"/>
    <lineage>
        <taxon>Eukaryota</taxon>
        <taxon>Fungi</taxon>
        <taxon>Dikarya</taxon>
        <taxon>Ascomycota</taxon>
        <taxon>Pezizomycotina</taxon>
        <taxon>Sordariomycetes</taxon>
        <taxon>Hypocreomycetidae</taxon>
        <taxon>Glomerellales</taxon>
        <taxon>Glomerellaceae</taxon>
        <taxon>Colletotrichum</taxon>
        <taxon>Colletotrichum graminicola species complex</taxon>
    </lineage>
</organism>
<comment type="caution">
    <text evidence="3">The sequence shown here is derived from an EMBL/GenBank/DDBJ whole genome shotgun (WGS) entry which is preliminary data.</text>
</comment>
<dbReference type="Proteomes" id="UP001232148">
    <property type="component" value="Unassembled WGS sequence"/>
</dbReference>
<evidence type="ECO:0000313" key="3">
    <source>
        <dbReference type="EMBL" id="KAK2027871.1"/>
    </source>
</evidence>
<evidence type="ECO:0000256" key="2">
    <source>
        <dbReference type="SAM" id="Phobius"/>
    </source>
</evidence>
<protein>
    <submittedName>
        <fullName evidence="3">Uncharacterized protein</fullName>
    </submittedName>
</protein>
<keyword evidence="2" id="KW-0812">Transmembrane</keyword>
<dbReference type="EMBL" id="MU842887">
    <property type="protein sequence ID" value="KAK2027871.1"/>
    <property type="molecule type" value="Genomic_DNA"/>
</dbReference>
<sequence length="201" mass="22121">MHGERGGEYRSGEQDGPGSCHAGEGRDRAARVCFFVCLFACVCVFPLVRTDRLPSSRFLRRRTLFFAITGYERTTRRESNPFPSWSSRKCLVRQHKTPCSLPGQTRQHGVSGLGQHTYLMQGTNTEAGEGYRKGACLSGAACGQTATRPSPTPGFSLSRCISDGGPRGSKNECLLFDRHRDCSISIFLPPPACRHDVVVCF</sequence>
<keyword evidence="2" id="KW-0472">Membrane</keyword>
<evidence type="ECO:0000313" key="4">
    <source>
        <dbReference type="Proteomes" id="UP001232148"/>
    </source>
</evidence>
<reference evidence="3" key="1">
    <citation type="submission" date="2021-06" db="EMBL/GenBank/DDBJ databases">
        <title>Comparative genomics, transcriptomics and evolutionary studies reveal genomic signatures of adaptation to plant cell wall in hemibiotrophic fungi.</title>
        <authorList>
            <consortium name="DOE Joint Genome Institute"/>
            <person name="Baroncelli R."/>
            <person name="Diaz J.F."/>
            <person name="Benocci T."/>
            <person name="Peng M."/>
            <person name="Battaglia E."/>
            <person name="Haridas S."/>
            <person name="Andreopoulos W."/>
            <person name="Labutti K."/>
            <person name="Pangilinan J."/>
            <person name="Floch G.L."/>
            <person name="Makela M.R."/>
            <person name="Henrissat B."/>
            <person name="Grigoriev I.V."/>
            <person name="Crouch J.A."/>
            <person name="De Vries R.P."/>
            <person name="Sukno S.A."/>
            <person name="Thon M.R."/>
        </authorList>
    </citation>
    <scope>NUCLEOTIDE SEQUENCE</scope>
    <source>
        <strain evidence="3">MAFF235873</strain>
    </source>
</reference>
<keyword evidence="4" id="KW-1185">Reference proteome</keyword>
<dbReference type="AlphaFoldDB" id="A0AAD9HEY2"/>
<name>A0AAD9HEY2_9PEZI</name>
<accession>A0AAD9HEY2</accession>
<feature type="transmembrane region" description="Helical" evidence="2">
    <location>
        <begin position="29"/>
        <end position="48"/>
    </location>
</feature>
<feature type="region of interest" description="Disordered" evidence="1">
    <location>
        <begin position="1"/>
        <end position="21"/>
    </location>
</feature>
<feature type="compositionally biased region" description="Basic and acidic residues" evidence="1">
    <location>
        <begin position="1"/>
        <end position="13"/>
    </location>
</feature>
<keyword evidence="2" id="KW-1133">Transmembrane helix</keyword>
<evidence type="ECO:0000256" key="1">
    <source>
        <dbReference type="SAM" id="MobiDB-lite"/>
    </source>
</evidence>
<gene>
    <name evidence="3" type="ORF">LX32DRAFT_425767</name>
</gene>
<proteinExistence type="predicted"/>